<gene>
    <name evidence="2" type="ORF">BKH32_12060</name>
</gene>
<keyword evidence="2" id="KW-0540">Nuclease</keyword>
<evidence type="ECO:0000313" key="3">
    <source>
        <dbReference type="Proteomes" id="UP000185736"/>
    </source>
</evidence>
<dbReference type="InterPro" id="IPR003615">
    <property type="entry name" value="HNH_nuc"/>
</dbReference>
<dbReference type="Pfam" id="PF13391">
    <property type="entry name" value="HNH_2"/>
    <property type="match status" value="1"/>
</dbReference>
<evidence type="ECO:0000259" key="1">
    <source>
        <dbReference type="Pfam" id="PF13391"/>
    </source>
</evidence>
<organism evidence="2 3">
    <name type="scientific">Actinomyces oris</name>
    <dbReference type="NCBI Taxonomy" id="544580"/>
    <lineage>
        <taxon>Bacteria</taxon>
        <taxon>Bacillati</taxon>
        <taxon>Actinomycetota</taxon>
        <taxon>Actinomycetes</taxon>
        <taxon>Actinomycetales</taxon>
        <taxon>Actinomycetaceae</taxon>
        <taxon>Actinomyces</taxon>
    </lineage>
</organism>
<reference evidence="2 3" key="1">
    <citation type="submission" date="2016-12" db="EMBL/GenBank/DDBJ databases">
        <title>Genomic comparison of strains in the 'Actinomyces naeslundii' group.</title>
        <authorList>
            <person name="Mughal S.R."/>
            <person name="Do T."/>
            <person name="Gilbert S.C."/>
            <person name="Witherden E.A."/>
            <person name="Didelot X."/>
            <person name="Beighton D."/>
        </authorList>
    </citation>
    <scope>NUCLEOTIDE SEQUENCE [LARGE SCALE GENOMIC DNA]</scope>
    <source>
        <strain evidence="2 3">S64C</strain>
    </source>
</reference>
<dbReference type="GO" id="GO:0004519">
    <property type="term" value="F:endonuclease activity"/>
    <property type="evidence" value="ECO:0007669"/>
    <property type="project" value="UniProtKB-KW"/>
</dbReference>
<keyword evidence="2" id="KW-0255">Endonuclease</keyword>
<comment type="caution">
    <text evidence="2">The sequence shown here is derived from an EMBL/GenBank/DDBJ whole genome shotgun (WGS) entry which is preliminary data.</text>
</comment>
<dbReference type="EMBL" id="MSGO01000063">
    <property type="protein sequence ID" value="OLL13778.1"/>
    <property type="molecule type" value="Genomic_DNA"/>
</dbReference>
<dbReference type="RefSeq" id="WP_075250248.1">
    <property type="nucleotide sequence ID" value="NZ_MSGO01000063.1"/>
</dbReference>
<dbReference type="Proteomes" id="UP000185736">
    <property type="component" value="Unassembled WGS sequence"/>
</dbReference>
<protein>
    <submittedName>
        <fullName evidence="2">HNH endonuclease</fullName>
    </submittedName>
</protein>
<name>A0A1Q8HY86_9ACTO</name>
<feature type="domain" description="HNH nuclease" evidence="1">
    <location>
        <begin position="201"/>
        <end position="251"/>
    </location>
</feature>
<sequence>MDRQTFTPTEERDAHFAAMQWFETQQMSGHELLTHKELMNGFAWHGHHFRLTHQSQGIWKPQEFKAALTFKTAAPTPGKEAPYSDLIDDSGLLRYKFSDTKKWANDAMKVAAQRNYPLAWLVGVKPTPSALFYYARFPAYIVGIDERNAEFIIAIDETTPAASDLKDFGQIEKKYVSRWTKARIHQHDFREHVLSAYQISCAVCDLPHAQLLEASHIIADSKEAGVPEVSNGLALCRLHHTAYDRHLLGIDANRHIHVATRAKRIETAHLQTGLLTFEGRSLTHVPASKQMHPDGDRLAEHFKEFLQAEEQTLG</sequence>
<evidence type="ECO:0000313" key="2">
    <source>
        <dbReference type="EMBL" id="OLL13778.1"/>
    </source>
</evidence>
<proteinExistence type="predicted"/>
<keyword evidence="2" id="KW-0378">Hydrolase</keyword>
<accession>A0A1Q8HY86</accession>
<dbReference type="AlphaFoldDB" id="A0A1Q8HY86"/>